<evidence type="ECO:0000256" key="7">
    <source>
        <dbReference type="ARBA" id="ARBA00023004"/>
    </source>
</evidence>
<keyword evidence="3" id="KW-0004">4Fe-4S</keyword>
<dbReference type="Pfam" id="PF03167">
    <property type="entry name" value="UDG"/>
    <property type="match status" value="1"/>
</dbReference>
<dbReference type="SMART" id="SM00987">
    <property type="entry name" value="UreE_C"/>
    <property type="match status" value="1"/>
</dbReference>
<comment type="similarity">
    <text evidence="1">Belongs to the uracil-DNA glycosylase (UDG) superfamily. Type 4 (UDGa) family.</text>
</comment>
<evidence type="ECO:0000256" key="6">
    <source>
        <dbReference type="ARBA" id="ARBA00022801"/>
    </source>
</evidence>
<dbReference type="SUPFAM" id="SSF52141">
    <property type="entry name" value="Uracil-DNA glycosylase-like"/>
    <property type="match status" value="1"/>
</dbReference>
<evidence type="ECO:0000256" key="2">
    <source>
        <dbReference type="ARBA" id="ARBA00019403"/>
    </source>
</evidence>
<evidence type="ECO:0000256" key="5">
    <source>
        <dbReference type="ARBA" id="ARBA00022763"/>
    </source>
</evidence>
<dbReference type="NCBIfam" id="TIGR00758">
    <property type="entry name" value="UDG_fam4"/>
    <property type="match status" value="1"/>
</dbReference>
<keyword evidence="12" id="KW-1185">Reference proteome</keyword>
<dbReference type="InterPro" id="IPR051536">
    <property type="entry name" value="UDG_Type-4/5"/>
</dbReference>
<protein>
    <recommendedName>
        <fullName evidence="2">Type-4 uracil-DNA glycosylase</fullName>
    </recommendedName>
</protein>
<sequence length="212" mass="23145">MTDPERPGAEQWVPHTVDLGRLRSAAAECRGCELWRDATQTVFSSGSRKSRFMLVGEQPGDKEDLAGEPFIGPAGQLLDRALEEAGIAREEAYVTNAVKHFRFERRGMRRIHQKPAVGNIVACRPWLDAEMRSVKPDVIVCLGATAGRAVLGRPTRVTAERGHPLSAEGIDQGIVVTTHPSAVLRVRDADEREAAFAAFVDNLVVAREISAP</sequence>
<evidence type="ECO:0000256" key="1">
    <source>
        <dbReference type="ARBA" id="ARBA00006521"/>
    </source>
</evidence>
<organism evidence="11 12">
    <name type="scientific">Paramicrobacterium humi</name>
    <dbReference type="NCBI Taxonomy" id="640635"/>
    <lineage>
        <taxon>Bacteria</taxon>
        <taxon>Bacillati</taxon>
        <taxon>Actinomycetota</taxon>
        <taxon>Actinomycetes</taxon>
        <taxon>Micrococcales</taxon>
        <taxon>Microbacteriaceae</taxon>
        <taxon>Paramicrobacterium</taxon>
    </lineage>
</organism>
<dbReference type="Gene3D" id="3.40.470.10">
    <property type="entry name" value="Uracil-DNA glycosylase-like domain"/>
    <property type="match status" value="1"/>
</dbReference>
<evidence type="ECO:0000259" key="10">
    <source>
        <dbReference type="SMART" id="SM00986"/>
    </source>
</evidence>
<dbReference type="NCBIfam" id="TIGR03914">
    <property type="entry name" value="UDG_fam_dom"/>
    <property type="match status" value="1"/>
</dbReference>
<keyword evidence="7" id="KW-0408">Iron</keyword>
<feature type="domain" description="Uracil-DNA glycosylase-like" evidence="10">
    <location>
        <begin position="43"/>
        <end position="204"/>
    </location>
</feature>
<evidence type="ECO:0000313" key="11">
    <source>
        <dbReference type="EMBL" id="SEC57722.1"/>
    </source>
</evidence>
<dbReference type="Proteomes" id="UP000199183">
    <property type="component" value="Unassembled WGS sequence"/>
</dbReference>
<keyword evidence="4" id="KW-0479">Metal-binding</keyword>
<proteinExistence type="inferred from homology"/>
<evidence type="ECO:0000256" key="4">
    <source>
        <dbReference type="ARBA" id="ARBA00022723"/>
    </source>
</evidence>
<keyword evidence="8" id="KW-0411">Iron-sulfur</keyword>
<dbReference type="OrthoDB" id="5290748at2"/>
<dbReference type="PANTHER" id="PTHR33693">
    <property type="entry name" value="TYPE-5 URACIL-DNA GLYCOSYLASE"/>
    <property type="match status" value="1"/>
</dbReference>
<dbReference type="STRING" id="640635.SAMN04489806_3260"/>
<dbReference type="InterPro" id="IPR036895">
    <property type="entry name" value="Uracil-DNA_glycosylase-like_sf"/>
</dbReference>
<dbReference type="EMBL" id="FNRY01000002">
    <property type="protein sequence ID" value="SEC57722.1"/>
    <property type="molecule type" value="Genomic_DNA"/>
</dbReference>
<dbReference type="GO" id="GO:0051539">
    <property type="term" value="F:4 iron, 4 sulfur cluster binding"/>
    <property type="evidence" value="ECO:0007669"/>
    <property type="project" value="UniProtKB-KW"/>
</dbReference>
<accession>A0A1H4TMM9</accession>
<dbReference type="InterPro" id="IPR005273">
    <property type="entry name" value="Ura-DNA_glyco_family4"/>
</dbReference>
<evidence type="ECO:0000256" key="8">
    <source>
        <dbReference type="ARBA" id="ARBA00023014"/>
    </source>
</evidence>
<dbReference type="GO" id="GO:0006281">
    <property type="term" value="P:DNA repair"/>
    <property type="evidence" value="ECO:0007669"/>
    <property type="project" value="UniProtKB-KW"/>
</dbReference>
<keyword evidence="5" id="KW-0227">DNA damage</keyword>
<evidence type="ECO:0000313" key="12">
    <source>
        <dbReference type="Proteomes" id="UP000199183"/>
    </source>
</evidence>
<reference evidence="11 12" key="1">
    <citation type="submission" date="2016-10" db="EMBL/GenBank/DDBJ databases">
        <authorList>
            <person name="de Groot N.N."/>
        </authorList>
    </citation>
    <scope>NUCLEOTIDE SEQUENCE [LARGE SCALE GENOMIC DNA]</scope>
    <source>
        <strain evidence="11 12">DSM 21799</strain>
    </source>
</reference>
<dbReference type="GO" id="GO:0097506">
    <property type="term" value="F:deaminated base DNA N-glycosylase activity"/>
    <property type="evidence" value="ECO:0007669"/>
    <property type="project" value="UniProtKB-ARBA"/>
</dbReference>
<keyword evidence="6" id="KW-0378">Hydrolase</keyword>
<gene>
    <name evidence="11" type="ORF">SAMN04489806_3260</name>
</gene>
<dbReference type="AlphaFoldDB" id="A0A1H4TMM9"/>
<dbReference type="InterPro" id="IPR005122">
    <property type="entry name" value="Uracil-DNA_glycosylase-like"/>
</dbReference>
<keyword evidence="9" id="KW-0234">DNA repair</keyword>
<dbReference type="RefSeq" id="WP_091187849.1">
    <property type="nucleotide sequence ID" value="NZ_FNRY01000002.1"/>
</dbReference>
<dbReference type="PANTHER" id="PTHR33693:SF9">
    <property type="entry name" value="TYPE-4 URACIL-DNA GLYCOSYLASE"/>
    <property type="match status" value="1"/>
</dbReference>
<dbReference type="SMART" id="SM00986">
    <property type="entry name" value="UDG"/>
    <property type="match status" value="1"/>
</dbReference>
<evidence type="ECO:0000256" key="3">
    <source>
        <dbReference type="ARBA" id="ARBA00022485"/>
    </source>
</evidence>
<dbReference type="GO" id="GO:0046872">
    <property type="term" value="F:metal ion binding"/>
    <property type="evidence" value="ECO:0007669"/>
    <property type="project" value="UniProtKB-KW"/>
</dbReference>
<name>A0A1H4TMM9_9MICO</name>
<dbReference type="CDD" id="cd10030">
    <property type="entry name" value="UDG-F4_TTUDGA_SPO1dp_like"/>
    <property type="match status" value="1"/>
</dbReference>
<evidence type="ECO:0000256" key="9">
    <source>
        <dbReference type="ARBA" id="ARBA00023204"/>
    </source>
</evidence>